<dbReference type="PANTHER" id="PTHR43520:SF8">
    <property type="entry name" value="P-TYPE CU(+) TRANSPORTER"/>
    <property type="match status" value="1"/>
</dbReference>
<evidence type="ECO:0000256" key="8">
    <source>
        <dbReference type="ARBA" id="ARBA00022989"/>
    </source>
</evidence>
<dbReference type="SFLD" id="SFLDG00002">
    <property type="entry name" value="C1.7:_P-type_atpase_like"/>
    <property type="match status" value="1"/>
</dbReference>
<feature type="transmembrane region" description="Helical" evidence="12">
    <location>
        <begin position="417"/>
        <end position="436"/>
    </location>
</feature>
<feature type="transmembrane region" description="Helical" evidence="12">
    <location>
        <begin position="174"/>
        <end position="194"/>
    </location>
</feature>
<keyword evidence="5 12" id="KW-0547">Nucleotide-binding</keyword>
<dbReference type="InterPro" id="IPR023299">
    <property type="entry name" value="ATPase_P-typ_cyto_dom_N"/>
</dbReference>
<evidence type="ECO:0000313" key="14">
    <source>
        <dbReference type="EMBL" id="AQT04755.1"/>
    </source>
</evidence>
<dbReference type="EC" id="7.2.2.9" evidence="10"/>
<dbReference type="SUPFAM" id="SSF81653">
    <property type="entry name" value="Calcium ATPase, transduction domain A"/>
    <property type="match status" value="1"/>
</dbReference>
<evidence type="ECO:0000256" key="1">
    <source>
        <dbReference type="ARBA" id="ARBA00004127"/>
    </source>
</evidence>
<dbReference type="InterPro" id="IPR036412">
    <property type="entry name" value="HAD-like_sf"/>
</dbReference>
<feature type="transmembrane region" description="Helical" evidence="12">
    <location>
        <begin position="200"/>
        <end position="221"/>
    </location>
</feature>
<dbReference type="PANTHER" id="PTHR43520">
    <property type="entry name" value="ATP7, ISOFORM B"/>
    <property type="match status" value="1"/>
</dbReference>
<dbReference type="InterPro" id="IPR044492">
    <property type="entry name" value="P_typ_ATPase_HD_dom"/>
</dbReference>
<dbReference type="GO" id="GO:0005886">
    <property type="term" value="C:plasma membrane"/>
    <property type="evidence" value="ECO:0007669"/>
    <property type="project" value="UniProtKB-SubCell"/>
</dbReference>
<reference evidence="14 15" key="1">
    <citation type="submission" date="2016-03" db="EMBL/GenBank/DDBJ databases">
        <title>Acetic acid bacteria sequencing.</title>
        <authorList>
            <person name="Brandt J."/>
            <person name="Jakob F."/>
            <person name="Vogel R.F."/>
        </authorList>
    </citation>
    <scope>NUCLEOTIDE SEQUENCE [LARGE SCALE GENOMIC DNA]</scope>
    <source>
        <strain evidence="14 15">TMW2.1084</strain>
    </source>
</reference>
<evidence type="ECO:0000313" key="15">
    <source>
        <dbReference type="Proteomes" id="UP000189055"/>
    </source>
</evidence>
<sequence>MGIKATEIPRRSALKVSQTVSFPIGGMTCAACAARIEKVLNRQKGVQATVNFASERAQVQMDGPEASPETVVAAVRKAGFTVEERSLDLSLTGMSCAACAARIEKILNKLPMTQASVNFATERAHVTYVPGIVEPEMVIARIENAGFGAKRLDDGVPEDPDAGRQALWRTERNHFFLTAVLSLPFFVQMAGMVLGRMAMMSGWVQLLLATPVQFFCARHLYQRAWNAVRGGSANMDVLVVLGTSIAYFFSAAVVLFHLHQPVYFEASVSIITLVSLGKLMETRAKNQTSAGIEGLLRLQPQVAHVESAGAVVDRPVAEVRVGDLLVVRPGESVPVDGVVVEGASEVNEAMLTGESMPVFKQVDARLFGGTLNANGVLRMKATGVGAETALSRIVTMVEQAQGSKASVQRLADKVSNIFVPVVISLALATFLVSWLVTGSATWSLVSAVSVLVIACPCSLGLATPTAIMVGTGLGARCGILFRNADALEHAEKLTTIIVDKTGTLTQGKPTVSEVLPALQIEAAQLLAVAYALEKDSEHPLARAVADYAKAHAVQPLVASGFQAVPGKGVTAQIGETLARLGSPRFLSEAGLTLESALIARLEGEGKTVIAVASGAQLLGYLALSDALRPDSVATVKSLQKSGIKVIMLTGDNQRTAAVVAAQVGVDAYMAGVLPGDKAEAVQKYRAEGSMVGMVGDGINDAPALAAADVGFAIGAGAAIALDTADVVLMKSDLTSVLDAISLSRATLAKIRQNLFFAFIYNILGLPLAACGLLNPIVAGAAMAMSSVSVVSNSLLLNRWRPQSRA</sequence>
<feature type="domain" description="HMA" evidence="13">
    <location>
        <begin position="18"/>
        <end position="83"/>
    </location>
</feature>
<dbReference type="InterPro" id="IPR006121">
    <property type="entry name" value="HMA_dom"/>
</dbReference>
<dbReference type="Gene3D" id="3.40.1110.10">
    <property type="entry name" value="Calcium-transporting ATPase, cytoplasmic domain N"/>
    <property type="match status" value="1"/>
</dbReference>
<dbReference type="PRINTS" id="PR00120">
    <property type="entry name" value="HATPASE"/>
</dbReference>
<dbReference type="InterPro" id="IPR036163">
    <property type="entry name" value="HMA_dom_sf"/>
</dbReference>
<evidence type="ECO:0000256" key="3">
    <source>
        <dbReference type="ARBA" id="ARBA00022692"/>
    </source>
</evidence>
<dbReference type="GO" id="GO:0005507">
    <property type="term" value="F:copper ion binding"/>
    <property type="evidence" value="ECO:0007669"/>
    <property type="project" value="TreeGrafter"/>
</dbReference>
<dbReference type="GO" id="GO:0016887">
    <property type="term" value="F:ATP hydrolysis activity"/>
    <property type="evidence" value="ECO:0007669"/>
    <property type="project" value="InterPro"/>
</dbReference>
<dbReference type="Proteomes" id="UP000189055">
    <property type="component" value="Chromosome"/>
</dbReference>
<keyword evidence="4 12" id="KW-0479">Metal-binding</keyword>
<dbReference type="NCBIfam" id="TIGR01511">
    <property type="entry name" value="ATPase-IB1_Cu"/>
    <property type="match status" value="1"/>
</dbReference>
<keyword evidence="6 12" id="KW-0067">ATP-binding</keyword>
<dbReference type="Pfam" id="PF00403">
    <property type="entry name" value="HMA"/>
    <property type="match status" value="2"/>
</dbReference>
<dbReference type="CDD" id="cd02094">
    <property type="entry name" value="P-type_ATPase_Cu-like"/>
    <property type="match status" value="1"/>
</dbReference>
<evidence type="ECO:0000256" key="4">
    <source>
        <dbReference type="ARBA" id="ARBA00022723"/>
    </source>
</evidence>
<dbReference type="GO" id="GO:0005524">
    <property type="term" value="F:ATP binding"/>
    <property type="evidence" value="ECO:0007669"/>
    <property type="project" value="UniProtKB-UniRule"/>
</dbReference>
<dbReference type="SUPFAM" id="SSF81665">
    <property type="entry name" value="Calcium ATPase, transmembrane domain M"/>
    <property type="match status" value="1"/>
</dbReference>
<organism evidence="14 15">
    <name type="scientific">Acetobacter persici</name>
    <dbReference type="NCBI Taxonomy" id="1076596"/>
    <lineage>
        <taxon>Bacteria</taxon>
        <taxon>Pseudomonadati</taxon>
        <taxon>Pseudomonadota</taxon>
        <taxon>Alphaproteobacteria</taxon>
        <taxon>Acetobacterales</taxon>
        <taxon>Acetobacteraceae</taxon>
        <taxon>Acetobacter</taxon>
    </lineage>
</organism>
<dbReference type="EMBL" id="CP014687">
    <property type="protein sequence ID" value="AQT04755.1"/>
    <property type="molecule type" value="Genomic_DNA"/>
</dbReference>
<keyword evidence="12" id="KW-1003">Cell membrane</keyword>
<dbReference type="PROSITE" id="PS00154">
    <property type="entry name" value="ATPASE_E1_E2"/>
    <property type="match status" value="1"/>
</dbReference>
<evidence type="ECO:0000259" key="13">
    <source>
        <dbReference type="PROSITE" id="PS50846"/>
    </source>
</evidence>
<dbReference type="SUPFAM" id="SSF55008">
    <property type="entry name" value="HMA, heavy metal-associated domain"/>
    <property type="match status" value="2"/>
</dbReference>
<evidence type="ECO:0000256" key="10">
    <source>
        <dbReference type="ARBA" id="ARBA00038904"/>
    </source>
</evidence>
<keyword evidence="8 12" id="KW-1133">Transmembrane helix</keyword>
<dbReference type="NCBIfam" id="TIGR01494">
    <property type="entry name" value="ATPase_P-type"/>
    <property type="match status" value="1"/>
</dbReference>
<name>A0A1U9LE73_9PROT</name>
<dbReference type="GO" id="GO:0012505">
    <property type="term" value="C:endomembrane system"/>
    <property type="evidence" value="ECO:0007669"/>
    <property type="project" value="UniProtKB-SubCell"/>
</dbReference>
<dbReference type="InterPro" id="IPR008250">
    <property type="entry name" value="ATPase_P-typ_transduc_dom_A_sf"/>
</dbReference>
<evidence type="ECO:0000256" key="9">
    <source>
        <dbReference type="ARBA" id="ARBA00023136"/>
    </source>
</evidence>
<dbReference type="CDD" id="cd00371">
    <property type="entry name" value="HMA"/>
    <property type="match status" value="2"/>
</dbReference>
<gene>
    <name evidence="14" type="ORF">A0U91_07225</name>
</gene>
<dbReference type="Pfam" id="PF00122">
    <property type="entry name" value="E1-E2_ATPase"/>
    <property type="match status" value="1"/>
</dbReference>
<feature type="domain" description="HMA" evidence="13">
    <location>
        <begin position="85"/>
        <end position="150"/>
    </location>
</feature>
<dbReference type="InterPro" id="IPR018303">
    <property type="entry name" value="ATPase_P-typ_P_site"/>
</dbReference>
<dbReference type="PRINTS" id="PR00119">
    <property type="entry name" value="CATATPASE"/>
</dbReference>
<dbReference type="KEGG" id="aper:A0U91_07225"/>
<evidence type="ECO:0000256" key="5">
    <source>
        <dbReference type="ARBA" id="ARBA00022741"/>
    </source>
</evidence>
<feature type="transmembrane region" description="Helical" evidence="12">
    <location>
        <begin position="233"/>
        <end position="256"/>
    </location>
</feature>
<dbReference type="Pfam" id="PF00702">
    <property type="entry name" value="Hydrolase"/>
    <property type="match status" value="1"/>
</dbReference>
<dbReference type="AlphaFoldDB" id="A0A1U9LE73"/>
<comment type="subcellular location">
    <subcellularLocation>
        <location evidence="12">Cell membrane</location>
    </subcellularLocation>
    <subcellularLocation>
        <location evidence="1">Endomembrane system</location>
        <topology evidence="1">Multi-pass membrane protein</topology>
    </subcellularLocation>
</comment>
<dbReference type="Gene3D" id="3.30.70.100">
    <property type="match status" value="2"/>
</dbReference>
<proteinExistence type="inferred from homology"/>
<keyword evidence="9 12" id="KW-0472">Membrane</keyword>
<evidence type="ECO:0000256" key="12">
    <source>
        <dbReference type="RuleBase" id="RU362081"/>
    </source>
</evidence>
<feature type="transmembrane region" description="Helical" evidence="12">
    <location>
        <begin position="754"/>
        <end position="774"/>
    </location>
</feature>
<dbReference type="PROSITE" id="PS50846">
    <property type="entry name" value="HMA_2"/>
    <property type="match status" value="2"/>
</dbReference>
<feature type="transmembrane region" description="Helical" evidence="12">
    <location>
        <begin position="442"/>
        <end position="462"/>
    </location>
</feature>
<dbReference type="GO" id="GO:0055070">
    <property type="term" value="P:copper ion homeostasis"/>
    <property type="evidence" value="ECO:0007669"/>
    <property type="project" value="TreeGrafter"/>
</dbReference>
<dbReference type="FunFam" id="2.70.150.10:FF:000002">
    <property type="entry name" value="Copper-transporting ATPase 1, putative"/>
    <property type="match status" value="1"/>
</dbReference>
<protein>
    <recommendedName>
        <fullName evidence="10">P-type Cu(2+) transporter</fullName>
        <ecNumber evidence="10">7.2.2.9</ecNumber>
    </recommendedName>
</protein>
<keyword evidence="7" id="KW-1278">Translocase</keyword>
<evidence type="ECO:0000256" key="11">
    <source>
        <dbReference type="ARBA" id="ARBA00047424"/>
    </source>
</evidence>
<comment type="catalytic activity">
    <reaction evidence="11">
        <text>Cu(2+)(in) + ATP + H2O = Cu(2+)(out) + ADP + phosphate + H(+)</text>
        <dbReference type="Rhea" id="RHEA:10376"/>
        <dbReference type="ChEBI" id="CHEBI:15377"/>
        <dbReference type="ChEBI" id="CHEBI:15378"/>
        <dbReference type="ChEBI" id="CHEBI:29036"/>
        <dbReference type="ChEBI" id="CHEBI:30616"/>
        <dbReference type="ChEBI" id="CHEBI:43474"/>
        <dbReference type="ChEBI" id="CHEBI:456216"/>
        <dbReference type="EC" id="7.2.2.9"/>
    </reaction>
</comment>
<dbReference type="InterPro" id="IPR059000">
    <property type="entry name" value="ATPase_P-type_domA"/>
</dbReference>
<dbReference type="InterPro" id="IPR023298">
    <property type="entry name" value="ATPase_P-typ_TM_dom_sf"/>
</dbReference>
<dbReference type="PROSITE" id="PS01047">
    <property type="entry name" value="HMA_1"/>
    <property type="match status" value="2"/>
</dbReference>
<dbReference type="SFLD" id="SFLDS00003">
    <property type="entry name" value="Haloacid_Dehalogenase"/>
    <property type="match status" value="1"/>
</dbReference>
<dbReference type="InterPro" id="IPR001757">
    <property type="entry name" value="P_typ_ATPase"/>
</dbReference>
<keyword evidence="3 12" id="KW-0812">Transmembrane</keyword>
<evidence type="ECO:0000256" key="6">
    <source>
        <dbReference type="ARBA" id="ARBA00022840"/>
    </source>
</evidence>
<feature type="transmembrane region" description="Helical" evidence="12">
    <location>
        <begin position="262"/>
        <end position="280"/>
    </location>
</feature>
<dbReference type="NCBIfam" id="TIGR01512">
    <property type="entry name" value="ATPase-IB2_Cd"/>
    <property type="match status" value="1"/>
</dbReference>
<dbReference type="InterPro" id="IPR023214">
    <property type="entry name" value="HAD_sf"/>
</dbReference>
<dbReference type="InterPro" id="IPR017969">
    <property type="entry name" value="Heavy-metal-associated_CS"/>
</dbReference>
<evidence type="ECO:0000256" key="2">
    <source>
        <dbReference type="ARBA" id="ARBA00006024"/>
    </source>
</evidence>
<dbReference type="STRING" id="1076596.A0U91_07225"/>
<dbReference type="GO" id="GO:0043682">
    <property type="term" value="F:P-type divalent copper transporter activity"/>
    <property type="evidence" value="ECO:0007669"/>
    <property type="project" value="UniProtKB-EC"/>
</dbReference>
<dbReference type="SUPFAM" id="SSF56784">
    <property type="entry name" value="HAD-like"/>
    <property type="match status" value="1"/>
</dbReference>
<dbReference type="Gene3D" id="3.40.50.1000">
    <property type="entry name" value="HAD superfamily/HAD-like"/>
    <property type="match status" value="1"/>
</dbReference>
<comment type="similarity">
    <text evidence="2 12">Belongs to the cation transport ATPase (P-type) (TC 3.A.3) family. Type IB subfamily.</text>
</comment>
<dbReference type="InterPro" id="IPR027256">
    <property type="entry name" value="P-typ_ATPase_IB"/>
</dbReference>
<dbReference type="FunFam" id="3.30.70.100:FF:000005">
    <property type="entry name" value="Copper-exporting P-type ATPase A"/>
    <property type="match status" value="2"/>
</dbReference>
<dbReference type="NCBIfam" id="TIGR01525">
    <property type="entry name" value="ATPase-IB_hvy"/>
    <property type="match status" value="1"/>
</dbReference>
<evidence type="ECO:0000256" key="7">
    <source>
        <dbReference type="ARBA" id="ARBA00022967"/>
    </source>
</evidence>
<accession>A0A1U9LE73</accession>
<dbReference type="SFLD" id="SFLDF00027">
    <property type="entry name" value="p-type_atpase"/>
    <property type="match status" value="1"/>
</dbReference>
<dbReference type="Gene3D" id="2.70.150.10">
    <property type="entry name" value="Calcium-transporting ATPase, cytoplasmic transduction domain A"/>
    <property type="match status" value="1"/>
</dbReference>